<dbReference type="RefSeq" id="WP_128558801.1">
    <property type="nucleotide sequence ID" value="NZ_QUAK01000194.1"/>
</dbReference>
<name>A0A372LY95_9ACTN</name>
<dbReference type="EMBL" id="QUAK01000194">
    <property type="protein sequence ID" value="RFU83646.1"/>
    <property type="molecule type" value="Genomic_DNA"/>
</dbReference>
<feature type="transmembrane region" description="Helical" evidence="1">
    <location>
        <begin position="60"/>
        <end position="80"/>
    </location>
</feature>
<keyword evidence="1" id="KW-1133">Transmembrane helix</keyword>
<dbReference type="Proteomes" id="UP000263094">
    <property type="component" value="Unassembled WGS sequence"/>
</dbReference>
<evidence type="ECO:0000256" key="1">
    <source>
        <dbReference type="SAM" id="Phobius"/>
    </source>
</evidence>
<gene>
    <name evidence="2" type="ORF">DY218_27450</name>
</gene>
<proteinExistence type="predicted"/>
<sequence length="81" mass="8759">MSELVAGLMCLASGAYIWVSVRRMQREVWAVAARQAQRAHDAGDYARALAALNIRDQLRWTILLGHVAAGVLVGCGVVVLL</sequence>
<dbReference type="AlphaFoldDB" id="A0A372LY95"/>
<evidence type="ECO:0000313" key="3">
    <source>
        <dbReference type="Proteomes" id="UP000263094"/>
    </source>
</evidence>
<accession>A0A372LY95</accession>
<reference evidence="2 3" key="1">
    <citation type="submission" date="2018-08" db="EMBL/GenBank/DDBJ databases">
        <title>Isolation, diversity and antifungal activity of Actinobacteria from wheat.</title>
        <authorList>
            <person name="Han C."/>
        </authorList>
    </citation>
    <scope>NUCLEOTIDE SEQUENCE [LARGE SCALE GENOMIC DNA]</scope>
    <source>
        <strain evidence="2 3">NEAU-YY421</strain>
    </source>
</reference>
<protein>
    <submittedName>
        <fullName evidence="2">Uncharacterized protein</fullName>
    </submittedName>
</protein>
<keyword evidence="3" id="KW-1185">Reference proteome</keyword>
<keyword evidence="1" id="KW-0812">Transmembrane</keyword>
<comment type="caution">
    <text evidence="2">The sequence shown here is derived from an EMBL/GenBank/DDBJ whole genome shotgun (WGS) entry which is preliminary data.</text>
</comment>
<organism evidence="2 3">
    <name type="scientific">Streptomyces triticagri</name>
    <dbReference type="NCBI Taxonomy" id="2293568"/>
    <lineage>
        <taxon>Bacteria</taxon>
        <taxon>Bacillati</taxon>
        <taxon>Actinomycetota</taxon>
        <taxon>Actinomycetes</taxon>
        <taxon>Kitasatosporales</taxon>
        <taxon>Streptomycetaceae</taxon>
        <taxon>Streptomyces</taxon>
    </lineage>
</organism>
<keyword evidence="1" id="KW-0472">Membrane</keyword>
<evidence type="ECO:0000313" key="2">
    <source>
        <dbReference type="EMBL" id="RFU83646.1"/>
    </source>
</evidence>